<evidence type="ECO:0000259" key="3">
    <source>
        <dbReference type="Pfam" id="PF13649"/>
    </source>
</evidence>
<comment type="caution">
    <text evidence="4">The sequence shown here is derived from an EMBL/GenBank/DDBJ whole genome shotgun (WGS) entry which is preliminary data.</text>
</comment>
<reference evidence="4 5" key="1">
    <citation type="submission" date="2017-11" db="EMBL/GenBank/DDBJ databases">
        <title>Genome-resolved metagenomics identifies genetic mobility, metabolic interactions, and unexpected diversity in perchlorate-reducing communities.</title>
        <authorList>
            <person name="Barnum T.P."/>
            <person name="Figueroa I.A."/>
            <person name="Carlstrom C.I."/>
            <person name="Lucas L.N."/>
            <person name="Engelbrektson A.L."/>
            <person name="Coates J.D."/>
        </authorList>
    </citation>
    <scope>NUCLEOTIDE SEQUENCE [LARGE SCALE GENOMIC DNA]</scope>
    <source>
        <strain evidence="4">BM706</strain>
    </source>
</reference>
<evidence type="ECO:0000313" key="5">
    <source>
        <dbReference type="Proteomes" id="UP000234857"/>
    </source>
</evidence>
<dbReference type="Gene3D" id="2.20.25.110">
    <property type="entry name" value="S-adenosyl-L-methionine-dependent methyltransferases"/>
    <property type="match status" value="1"/>
</dbReference>
<protein>
    <recommendedName>
        <fullName evidence="3">Methyltransferase domain-containing protein</fullName>
    </recommendedName>
</protein>
<dbReference type="Proteomes" id="UP000234857">
    <property type="component" value="Unassembled WGS sequence"/>
</dbReference>
<keyword evidence="2" id="KW-0808">Transferase</keyword>
<evidence type="ECO:0000313" key="4">
    <source>
        <dbReference type="EMBL" id="PLX15339.1"/>
    </source>
</evidence>
<dbReference type="PANTHER" id="PTHR43861:SF1">
    <property type="entry name" value="TRANS-ACONITATE 2-METHYLTRANSFERASE"/>
    <property type="match status" value="1"/>
</dbReference>
<keyword evidence="1" id="KW-0489">Methyltransferase</keyword>
<dbReference type="SUPFAM" id="SSF53335">
    <property type="entry name" value="S-adenosyl-L-methionine-dependent methyltransferases"/>
    <property type="match status" value="1"/>
</dbReference>
<dbReference type="GO" id="GO:0008168">
    <property type="term" value="F:methyltransferase activity"/>
    <property type="evidence" value="ECO:0007669"/>
    <property type="project" value="UniProtKB-KW"/>
</dbReference>
<dbReference type="GO" id="GO:0032259">
    <property type="term" value="P:methylation"/>
    <property type="evidence" value="ECO:0007669"/>
    <property type="project" value="UniProtKB-KW"/>
</dbReference>
<dbReference type="EMBL" id="PKTG01000141">
    <property type="protein sequence ID" value="PLX15339.1"/>
    <property type="molecule type" value="Genomic_DNA"/>
</dbReference>
<organism evidence="4 5">
    <name type="scientific">Muiribacterium halophilum</name>
    <dbReference type="NCBI Taxonomy" id="2053465"/>
    <lineage>
        <taxon>Bacteria</taxon>
        <taxon>Candidatus Muiribacteriota</taxon>
        <taxon>Candidatus Muiribacteriia</taxon>
        <taxon>Candidatus Muiribacteriales</taxon>
        <taxon>Candidatus Muiribacteriaceae</taxon>
        <taxon>Candidatus Muiribacterium</taxon>
    </lineage>
</organism>
<proteinExistence type="predicted"/>
<name>A0A2N5Z9M8_MUIH1</name>
<dbReference type="Pfam" id="PF13649">
    <property type="entry name" value="Methyltransf_25"/>
    <property type="match status" value="1"/>
</dbReference>
<feature type="domain" description="Methyltransferase" evidence="3">
    <location>
        <begin position="46"/>
        <end position="137"/>
    </location>
</feature>
<evidence type="ECO:0000256" key="1">
    <source>
        <dbReference type="ARBA" id="ARBA00022603"/>
    </source>
</evidence>
<dbReference type="AlphaFoldDB" id="A0A2N5Z9M8"/>
<dbReference type="InterPro" id="IPR041698">
    <property type="entry name" value="Methyltransf_25"/>
</dbReference>
<evidence type="ECO:0000256" key="2">
    <source>
        <dbReference type="ARBA" id="ARBA00022679"/>
    </source>
</evidence>
<dbReference type="InterPro" id="IPR029063">
    <property type="entry name" value="SAM-dependent_MTases_sf"/>
</dbReference>
<dbReference type="PANTHER" id="PTHR43861">
    <property type="entry name" value="TRANS-ACONITATE 2-METHYLTRANSFERASE-RELATED"/>
    <property type="match status" value="1"/>
</dbReference>
<sequence length="249" mass="29068">MGKNSDTIYSSFAYIYDQIMDHVDYETWSHIITNNILKYNPKALSILDAGCGTGNLTYLLSCNFSVEGFDISEDMLFILKEKYPGISVWKGDIEKGFSTDKTYDSIVCAYDTLNYLQSQQSLKNFFDSCNKHLKSGGVLIFDMITRKKLINLFKNNFFVMEDTNLSFIWYNRFAAKNTFVNRLVFFVKQKDDLYKRYEEIHKRTLFSIKKIKETAKEYNFILEETLDGYSNKIANDDSEIIVFILKKGE</sequence>
<accession>A0A2N5Z9M8</accession>
<gene>
    <name evidence="4" type="ORF">C0601_13240</name>
</gene>
<dbReference type="CDD" id="cd02440">
    <property type="entry name" value="AdoMet_MTases"/>
    <property type="match status" value="1"/>
</dbReference>
<dbReference type="Gene3D" id="3.40.50.150">
    <property type="entry name" value="Vaccinia Virus protein VP39"/>
    <property type="match status" value="1"/>
</dbReference>